<evidence type="ECO:0000313" key="2">
    <source>
        <dbReference type="Proteomes" id="UP000194161"/>
    </source>
</evidence>
<accession>A0A1W6ZCV8</accession>
<organism evidence="1 2">
    <name type="scientific">Bordetella genomosp. 13</name>
    <dbReference type="NCBI Taxonomy" id="463040"/>
    <lineage>
        <taxon>Bacteria</taxon>
        <taxon>Pseudomonadati</taxon>
        <taxon>Pseudomonadota</taxon>
        <taxon>Betaproteobacteria</taxon>
        <taxon>Burkholderiales</taxon>
        <taxon>Alcaligenaceae</taxon>
        <taxon>Bordetella</taxon>
    </lineage>
</organism>
<dbReference type="SUPFAM" id="SSF143081">
    <property type="entry name" value="BB1717-like"/>
    <property type="match status" value="1"/>
</dbReference>
<dbReference type="Gene3D" id="3.90.1680.10">
    <property type="entry name" value="SOS response associated peptidase-like"/>
    <property type="match status" value="1"/>
</dbReference>
<evidence type="ECO:0000313" key="1">
    <source>
        <dbReference type="EMBL" id="ARP95226.1"/>
    </source>
</evidence>
<reference evidence="1 2" key="1">
    <citation type="submission" date="2017-05" db="EMBL/GenBank/DDBJ databases">
        <title>Complete and WGS of Bordetella genogroups.</title>
        <authorList>
            <person name="Spilker T."/>
            <person name="LiPuma J."/>
        </authorList>
    </citation>
    <scope>NUCLEOTIDE SEQUENCE [LARGE SCALE GENOMIC DNA]</scope>
    <source>
        <strain evidence="1 2">AU7206</strain>
    </source>
</reference>
<dbReference type="STRING" id="463040.CAL15_13025"/>
<dbReference type="Pfam" id="PF02586">
    <property type="entry name" value="SRAP"/>
    <property type="match status" value="1"/>
</dbReference>
<dbReference type="GO" id="GO:0106300">
    <property type="term" value="P:protein-DNA covalent cross-linking repair"/>
    <property type="evidence" value="ECO:0007669"/>
    <property type="project" value="InterPro"/>
</dbReference>
<dbReference type="RefSeq" id="WP_086078991.1">
    <property type="nucleotide sequence ID" value="NZ_CP021111.1"/>
</dbReference>
<sequence>MAHPQTVPTIGCVAHEVDHVYALPNGEPREVAKEIQPARSSTTTGRPLALQLGEIIRQPREWDITDDDGQGRELVPALWGTVAPAVTAATLDRALANTHSFNARPETVDMLPTFRQAWAAGRRCIIQADAIYEPDHRLETKLALRAKGAVPTRFSRAKGEPLALAGLSNTYKDAAVRFQLSYAMLNINAARHPLFRHYHRPDEENRMDVVLPDCTLGDWLMAPVARARELLVPFTAERWTAEPERPGEPHQAALF</sequence>
<dbReference type="OrthoDB" id="6192129at2"/>
<dbReference type="GO" id="GO:0003697">
    <property type="term" value="F:single-stranded DNA binding"/>
    <property type="evidence" value="ECO:0007669"/>
    <property type="project" value="InterPro"/>
</dbReference>
<gene>
    <name evidence="1" type="ORF">CAL15_13025</name>
</gene>
<dbReference type="KEGG" id="bgm:CAL15_13025"/>
<proteinExistence type="predicted"/>
<keyword evidence="2" id="KW-1185">Reference proteome</keyword>
<dbReference type="InterPro" id="IPR036590">
    <property type="entry name" value="SRAP-like"/>
</dbReference>
<dbReference type="Proteomes" id="UP000194161">
    <property type="component" value="Chromosome"/>
</dbReference>
<dbReference type="InterPro" id="IPR003738">
    <property type="entry name" value="SRAP"/>
</dbReference>
<protein>
    <submittedName>
        <fullName evidence="1">Uncharacterized protein</fullName>
    </submittedName>
</protein>
<name>A0A1W6ZCV8_9BORD</name>
<dbReference type="EMBL" id="CP021111">
    <property type="protein sequence ID" value="ARP95226.1"/>
    <property type="molecule type" value="Genomic_DNA"/>
</dbReference>
<dbReference type="AlphaFoldDB" id="A0A1W6ZCV8"/>